<evidence type="ECO:0000313" key="1">
    <source>
        <dbReference type="EMBL" id="OQR73005.1"/>
    </source>
</evidence>
<evidence type="ECO:0000313" key="2">
    <source>
        <dbReference type="Proteomes" id="UP000192247"/>
    </source>
</evidence>
<dbReference type="InParanoid" id="A0A1V9XHJ3"/>
<accession>A0A1V9XHJ3</accession>
<feature type="non-terminal residue" evidence="1">
    <location>
        <position position="1"/>
    </location>
</feature>
<dbReference type="AlphaFoldDB" id="A0A1V9XHJ3"/>
<keyword evidence="2" id="KW-1185">Reference proteome</keyword>
<name>A0A1V9XHJ3_9ACAR</name>
<comment type="caution">
    <text evidence="1">The sequence shown here is derived from an EMBL/GenBank/DDBJ whole genome shotgun (WGS) entry which is preliminary data.</text>
</comment>
<proteinExistence type="predicted"/>
<protein>
    <submittedName>
        <fullName evidence="1">Uncharacterized protein</fullName>
    </submittedName>
</protein>
<dbReference type="Proteomes" id="UP000192247">
    <property type="component" value="Unassembled WGS sequence"/>
</dbReference>
<dbReference type="EMBL" id="MNPL01010667">
    <property type="protein sequence ID" value="OQR73005.1"/>
    <property type="molecule type" value="Genomic_DNA"/>
</dbReference>
<reference evidence="1 2" key="1">
    <citation type="journal article" date="2017" name="Gigascience">
        <title>Draft genome of the honey bee ectoparasitic mite, Tropilaelaps mercedesae, is shaped by the parasitic life history.</title>
        <authorList>
            <person name="Dong X."/>
            <person name="Armstrong S.D."/>
            <person name="Xia D."/>
            <person name="Makepeace B.L."/>
            <person name="Darby A.C."/>
            <person name="Kadowaki T."/>
        </authorList>
    </citation>
    <scope>NUCLEOTIDE SEQUENCE [LARGE SCALE GENOMIC DNA]</scope>
    <source>
        <strain evidence="1">Wuxi-XJTLU</strain>
    </source>
</reference>
<sequence>GGGGPLLFVDSHFSLFVTVSPGLTDSETDYGQMFCYANRTAFTESASLAYADASLGSTFNSVASYVGQSCRRP</sequence>
<organism evidence="1 2">
    <name type="scientific">Tropilaelaps mercedesae</name>
    <dbReference type="NCBI Taxonomy" id="418985"/>
    <lineage>
        <taxon>Eukaryota</taxon>
        <taxon>Metazoa</taxon>
        <taxon>Ecdysozoa</taxon>
        <taxon>Arthropoda</taxon>
        <taxon>Chelicerata</taxon>
        <taxon>Arachnida</taxon>
        <taxon>Acari</taxon>
        <taxon>Parasitiformes</taxon>
        <taxon>Mesostigmata</taxon>
        <taxon>Gamasina</taxon>
        <taxon>Dermanyssoidea</taxon>
        <taxon>Laelapidae</taxon>
        <taxon>Tropilaelaps</taxon>
    </lineage>
</organism>
<gene>
    <name evidence="1" type="ORF">BIW11_10014</name>
</gene>